<dbReference type="PRINTS" id="PR00081">
    <property type="entry name" value="GDHRDH"/>
</dbReference>
<protein>
    <submittedName>
        <fullName evidence="5">Short-chain dehydrogenase</fullName>
    </submittedName>
</protein>
<evidence type="ECO:0000313" key="5">
    <source>
        <dbReference type="EMBL" id="SFR97514.1"/>
    </source>
</evidence>
<dbReference type="InterPro" id="IPR002347">
    <property type="entry name" value="SDR_fam"/>
</dbReference>
<dbReference type="GO" id="GO:0016491">
    <property type="term" value="F:oxidoreductase activity"/>
    <property type="evidence" value="ECO:0007669"/>
    <property type="project" value="UniProtKB-KW"/>
</dbReference>
<dbReference type="Pfam" id="PF00106">
    <property type="entry name" value="adh_short"/>
    <property type="match status" value="1"/>
</dbReference>
<dbReference type="EMBL" id="FOZG01000002">
    <property type="protein sequence ID" value="SFR97514.1"/>
    <property type="molecule type" value="Genomic_DNA"/>
</dbReference>
<dbReference type="GO" id="GO:0016020">
    <property type="term" value="C:membrane"/>
    <property type="evidence" value="ECO:0007669"/>
    <property type="project" value="TreeGrafter"/>
</dbReference>
<dbReference type="Proteomes" id="UP000198824">
    <property type="component" value="Unassembled WGS sequence"/>
</dbReference>
<reference evidence="5 6" key="1">
    <citation type="submission" date="2016-10" db="EMBL/GenBank/DDBJ databases">
        <authorList>
            <person name="de Groot N.N."/>
        </authorList>
    </citation>
    <scope>NUCLEOTIDE SEQUENCE [LARGE SCALE GENOMIC DNA]</scope>
    <source>
        <strain evidence="5 6">S5-249</strain>
    </source>
</reference>
<dbReference type="InterPro" id="IPR036291">
    <property type="entry name" value="NAD(P)-bd_dom_sf"/>
</dbReference>
<gene>
    <name evidence="5" type="ORF">SAMN05192580_2174</name>
</gene>
<dbReference type="STRING" id="1166337.SAMN05192580_2174"/>
<dbReference type="PRINTS" id="PR00080">
    <property type="entry name" value="SDRFAMILY"/>
</dbReference>
<dbReference type="PROSITE" id="PS00061">
    <property type="entry name" value="ADH_SHORT"/>
    <property type="match status" value="1"/>
</dbReference>
<comment type="similarity">
    <text evidence="1 3">Belongs to the short-chain dehydrogenases/reductases (SDR) family.</text>
</comment>
<name>A0A1I6L219_9SPHN</name>
<proteinExistence type="inferred from homology"/>
<sequence>MSRRFDLAGKVAVITGAASGIGRAIALSLAARGCHLALADVNEAGLDETARLIGNSVRVTRHRLDVADAAAIAAFPAEIVAAHGGIDVLVNNAGVALGGTFELISEEDFDWLVRINFEGVVRMTRAFLPLLKGRPQAQLVNLSSLFGLVAPPGQTAYSAAKFAVRGFSEALRNELIAAGSTVGVTLVHPGGVKTSIATSARMAEGIPERLRARHQARFEKALKMPPERAGEIIVQGIERRAARVLVGTDAKLVSLIERLMPVSYWRLLGRRL</sequence>
<dbReference type="SMART" id="SM00822">
    <property type="entry name" value="PKS_KR"/>
    <property type="match status" value="1"/>
</dbReference>
<dbReference type="SUPFAM" id="SSF51735">
    <property type="entry name" value="NAD(P)-binding Rossmann-fold domains"/>
    <property type="match status" value="1"/>
</dbReference>
<dbReference type="OrthoDB" id="9793825at2"/>
<dbReference type="PANTHER" id="PTHR44196">
    <property type="entry name" value="DEHYDROGENASE/REDUCTASE SDR FAMILY MEMBER 7B"/>
    <property type="match status" value="1"/>
</dbReference>
<dbReference type="PANTHER" id="PTHR44196:SF1">
    <property type="entry name" value="DEHYDROGENASE_REDUCTASE SDR FAMILY MEMBER 7B"/>
    <property type="match status" value="1"/>
</dbReference>
<dbReference type="AlphaFoldDB" id="A0A1I6L219"/>
<organism evidence="5 6">
    <name type="scientific">Sphingomonas jatrophae</name>
    <dbReference type="NCBI Taxonomy" id="1166337"/>
    <lineage>
        <taxon>Bacteria</taxon>
        <taxon>Pseudomonadati</taxon>
        <taxon>Pseudomonadota</taxon>
        <taxon>Alphaproteobacteria</taxon>
        <taxon>Sphingomonadales</taxon>
        <taxon>Sphingomonadaceae</taxon>
        <taxon>Sphingomonas</taxon>
    </lineage>
</organism>
<dbReference type="RefSeq" id="WP_093314466.1">
    <property type="nucleotide sequence ID" value="NZ_FOZG01000002.1"/>
</dbReference>
<feature type="domain" description="Ketoreductase" evidence="4">
    <location>
        <begin position="10"/>
        <end position="195"/>
    </location>
</feature>
<evidence type="ECO:0000259" key="4">
    <source>
        <dbReference type="SMART" id="SM00822"/>
    </source>
</evidence>
<evidence type="ECO:0000256" key="2">
    <source>
        <dbReference type="ARBA" id="ARBA00023002"/>
    </source>
</evidence>
<evidence type="ECO:0000256" key="3">
    <source>
        <dbReference type="RuleBase" id="RU000363"/>
    </source>
</evidence>
<keyword evidence="2" id="KW-0560">Oxidoreductase</keyword>
<evidence type="ECO:0000313" key="6">
    <source>
        <dbReference type="Proteomes" id="UP000198824"/>
    </source>
</evidence>
<keyword evidence="6" id="KW-1185">Reference proteome</keyword>
<evidence type="ECO:0000256" key="1">
    <source>
        <dbReference type="ARBA" id="ARBA00006484"/>
    </source>
</evidence>
<dbReference type="InterPro" id="IPR020904">
    <property type="entry name" value="Sc_DH/Rdtase_CS"/>
</dbReference>
<accession>A0A1I6L219</accession>
<dbReference type="InterPro" id="IPR057326">
    <property type="entry name" value="KR_dom"/>
</dbReference>
<dbReference type="CDD" id="cd05233">
    <property type="entry name" value="SDR_c"/>
    <property type="match status" value="1"/>
</dbReference>
<dbReference type="Gene3D" id="3.40.50.720">
    <property type="entry name" value="NAD(P)-binding Rossmann-like Domain"/>
    <property type="match status" value="1"/>
</dbReference>